<dbReference type="Proteomes" id="UP001176468">
    <property type="component" value="Unassembled WGS sequence"/>
</dbReference>
<gene>
    <name evidence="1" type="ORF">Q5H94_19270</name>
</gene>
<keyword evidence="2" id="KW-1185">Reference proteome</keyword>
<evidence type="ECO:0000313" key="1">
    <source>
        <dbReference type="EMBL" id="MDO7844479.1"/>
    </source>
</evidence>
<accession>A0ABT9A3R4</accession>
<reference evidence="1" key="1">
    <citation type="submission" date="2023-07" db="EMBL/GenBank/DDBJ databases">
        <authorList>
            <person name="Kim M.K."/>
        </authorList>
    </citation>
    <scope>NUCLEOTIDE SEQUENCE</scope>
    <source>
        <strain evidence="1">CA1-15</strain>
    </source>
</reference>
<dbReference type="CDD" id="cd17511">
    <property type="entry name" value="YbjN_AmyR-like"/>
    <property type="match status" value="1"/>
</dbReference>
<evidence type="ECO:0000313" key="2">
    <source>
        <dbReference type="Proteomes" id="UP001176468"/>
    </source>
</evidence>
<proteinExistence type="predicted"/>
<dbReference type="InterPro" id="IPR019660">
    <property type="entry name" value="Put_sensory_transdc_reg_YbjN"/>
</dbReference>
<sequence>MSVLMAIALAAAAPADSDLLELATPQQIVAAMQQAGYRADLKKENGVPLIDSAANGSPFVLYLYDCETGKCSGLDFQAMYRPDPFYTAELANEWNSSNRFLKISVNPKGELREWVHYSVVGKVTRANFKNAIAWFTEMDVKLTRFLEAKRAAATEAP</sequence>
<dbReference type="EMBL" id="JAUQSZ010000016">
    <property type="protein sequence ID" value="MDO7844479.1"/>
    <property type="molecule type" value="Genomic_DNA"/>
</dbReference>
<comment type="caution">
    <text evidence="1">The sequence shown here is derived from an EMBL/GenBank/DDBJ whole genome shotgun (WGS) entry which is preliminary data.</text>
</comment>
<name>A0ABT9A3R4_9SPHN</name>
<organism evidence="1 2">
    <name type="scientific">Sphingomonas immobilis</name>
    <dbReference type="NCBI Taxonomy" id="3063997"/>
    <lineage>
        <taxon>Bacteria</taxon>
        <taxon>Pseudomonadati</taxon>
        <taxon>Pseudomonadota</taxon>
        <taxon>Alphaproteobacteria</taxon>
        <taxon>Sphingomonadales</taxon>
        <taxon>Sphingomonadaceae</taxon>
        <taxon>Sphingomonas</taxon>
    </lineage>
</organism>
<dbReference type="RefSeq" id="WP_304562875.1">
    <property type="nucleotide sequence ID" value="NZ_JAUQSZ010000016.1"/>
</dbReference>
<dbReference type="Pfam" id="PF10722">
    <property type="entry name" value="YbjN"/>
    <property type="match status" value="1"/>
</dbReference>
<protein>
    <submittedName>
        <fullName evidence="1">YbjN domain-containing protein</fullName>
    </submittedName>
</protein>